<evidence type="ECO:0000256" key="1">
    <source>
        <dbReference type="SAM" id="Phobius"/>
    </source>
</evidence>
<evidence type="ECO:0000313" key="2">
    <source>
        <dbReference type="EMBL" id="KSW12440.1"/>
    </source>
</evidence>
<proteinExistence type="predicted"/>
<reference evidence="2 3" key="1">
    <citation type="submission" date="2015-11" db="EMBL/GenBank/DDBJ databases">
        <title>Genome sequence of Pyrodictium occultum PL-19, a marine hyperthermophilic archaeon isolated from Volcano, Italy.</title>
        <authorList>
            <person name="Utturkar S."/>
            <person name="Huber H."/>
            <person name="Leptihn S."/>
            <person name="Brown S."/>
            <person name="Stetter K.O."/>
            <person name="Podar M."/>
        </authorList>
    </citation>
    <scope>NUCLEOTIDE SEQUENCE [LARGE SCALE GENOMIC DNA]</scope>
    <source>
        <strain evidence="2 3">PL-19</strain>
    </source>
</reference>
<feature type="transmembrane region" description="Helical" evidence="1">
    <location>
        <begin position="43"/>
        <end position="62"/>
    </location>
</feature>
<sequence length="262" mass="27923">MEAKKRSDLATPTLLPPRPDLGAVGVAAAAAALILVGGSPLGLAIVTGAVVGVIALPLFLLFREIALFHSRRVLRPEEAGLVAEWLQAAGAAVGAGSVTVLYTYRRGAGLQVMQLGSTAQGEHIQGSLLAHIHRAAWNALPAAFSSGGRVYVAVPARIMEWLYSIAGKSRSTAYLRPHSKGEVKTVYRILRELAQAASRGASRLYTAYTATKAFTRLVVSGAIRLDPQIADKVDSLVPAEPPWIRHRVVKQLREEMANTIPP</sequence>
<keyword evidence="1" id="KW-0472">Membrane</keyword>
<evidence type="ECO:0000313" key="3">
    <source>
        <dbReference type="Proteomes" id="UP000053352"/>
    </source>
</evidence>
<dbReference type="AlphaFoldDB" id="A0A0V8RWP3"/>
<feature type="transmembrane region" description="Helical" evidence="1">
    <location>
        <begin position="21"/>
        <end position="37"/>
    </location>
</feature>
<comment type="caution">
    <text evidence="2">The sequence shown here is derived from an EMBL/GenBank/DDBJ whole genome shotgun (WGS) entry which is preliminary data.</text>
</comment>
<keyword evidence="1" id="KW-1133">Transmembrane helix</keyword>
<keyword evidence="1" id="KW-0812">Transmembrane</keyword>
<dbReference type="RefSeq" id="WP_058371124.1">
    <property type="nucleotide sequence ID" value="NZ_LNTB01000001.1"/>
</dbReference>
<accession>A0A0V8RWP3</accession>
<organism evidence="2 3">
    <name type="scientific">Pyrodictium occultum</name>
    <dbReference type="NCBI Taxonomy" id="2309"/>
    <lineage>
        <taxon>Archaea</taxon>
        <taxon>Thermoproteota</taxon>
        <taxon>Thermoprotei</taxon>
        <taxon>Desulfurococcales</taxon>
        <taxon>Pyrodictiaceae</taxon>
        <taxon>Pyrodictium</taxon>
    </lineage>
</organism>
<name>A0A0V8RWP3_PYROC</name>
<gene>
    <name evidence="2" type="ORF">CF15_06870</name>
</gene>
<dbReference type="Proteomes" id="UP000053352">
    <property type="component" value="Unassembled WGS sequence"/>
</dbReference>
<protein>
    <submittedName>
        <fullName evidence="2">Uncharacterized protein</fullName>
    </submittedName>
</protein>
<dbReference type="EMBL" id="LNTB01000001">
    <property type="protein sequence ID" value="KSW12440.1"/>
    <property type="molecule type" value="Genomic_DNA"/>
</dbReference>
<keyword evidence="3" id="KW-1185">Reference proteome</keyword>
<dbReference type="OrthoDB" id="380509at2157"/>